<dbReference type="Pfam" id="PF04357">
    <property type="entry name" value="TamB"/>
    <property type="match status" value="1"/>
</dbReference>
<name>A0A1G6E1S0_9GAMM</name>
<organism evidence="7 8">
    <name type="scientific">Pseudidiomarina indica</name>
    <dbReference type="NCBI Taxonomy" id="1159017"/>
    <lineage>
        <taxon>Bacteria</taxon>
        <taxon>Pseudomonadati</taxon>
        <taxon>Pseudomonadota</taxon>
        <taxon>Gammaproteobacteria</taxon>
        <taxon>Alteromonadales</taxon>
        <taxon>Idiomarinaceae</taxon>
        <taxon>Pseudidiomarina</taxon>
    </lineage>
</organism>
<dbReference type="GO" id="GO:0009306">
    <property type="term" value="P:protein secretion"/>
    <property type="evidence" value="ECO:0007669"/>
    <property type="project" value="InterPro"/>
</dbReference>
<keyword evidence="8" id="KW-1185">Reference proteome</keyword>
<dbReference type="GO" id="GO:0005886">
    <property type="term" value="C:plasma membrane"/>
    <property type="evidence" value="ECO:0007669"/>
    <property type="project" value="InterPro"/>
</dbReference>
<dbReference type="RefSeq" id="WP_092593932.1">
    <property type="nucleotide sequence ID" value="NZ_FMXN01000015.1"/>
</dbReference>
<feature type="domain" description="Translocation and assembly module TamB C-terminal" evidence="6">
    <location>
        <begin position="797"/>
        <end position="1136"/>
    </location>
</feature>
<gene>
    <name evidence="7" type="ORF">SAMN02927930_02027</name>
</gene>
<accession>A0A1G6E1S0</accession>
<dbReference type="EMBL" id="FMXN01000015">
    <property type="protein sequence ID" value="SDB51399.1"/>
    <property type="molecule type" value="Genomic_DNA"/>
</dbReference>
<protein>
    <submittedName>
        <fullName evidence="7">Autotransporter translocation and assembly factor TamB</fullName>
    </submittedName>
</protein>
<feature type="transmembrane region" description="Helical" evidence="5">
    <location>
        <begin position="7"/>
        <end position="27"/>
    </location>
</feature>
<keyword evidence="4 5" id="KW-0472">Membrane</keyword>
<evidence type="ECO:0000256" key="5">
    <source>
        <dbReference type="SAM" id="Phobius"/>
    </source>
</evidence>
<dbReference type="PANTHER" id="PTHR36985">
    <property type="entry name" value="TRANSLOCATION AND ASSEMBLY MODULE SUBUNIT TAMB"/>
    <property type="match status" value="1"/>
</dbReference>
<sequence length="1137" mass="125683">MRIVKYLAWLVVITFVVIPTLVMSVLMTTSGTRWVLEQTAKIAEIELQFEQLEGNLLGELHLRGVVVGQPQWQLTFDSLLLDWSPSELLDGRLVFNTIVTERLNVTLSSAEDAASEPQSSIELPTLKLPLTLELVSFTARNNRLTIDGQDHDLPSIDLTLTWQESNVHIEHLDVIYSPLFAKLSGQLETTADYPLDLNLDWQLTQPVQQIEIQQISGQSRLQGSVDEFQLANLFYVAESTQQHQALVRVRNLLSGSPDWLAQVEIVQFPLAPLIPIINLDTPAWSEWLKTTQLTVNAQVDPQQAVLTQLVVEHIGQQDGVITGHGVLSNYLEAVEQPEAVTFQGELQATAIALPEPAMEQPVLIKEVTAQVNGSIAHYEHDLTANVNWLGEQPLQLHLTGQGTQTTLNTELLLTSDVLSAQMTADLSWQDDLRLQAAIHQLQAPIGQFTGQQLDQLHAQGMLGFEKNRLTASHLTIGADDNQLRLNGAMTDAEPLLLELQLPELALLHQHDYVAGQASASLAITGDIFEQLIINIHSFELDHPDFGRWQQAKTGSIQLPIAQPLATSMHDVCFKQQDVRIPAELCLMTEATQAQQHTQLLGNNLPLALLNRFRDSNVAERIWGLATLNSSFIYNTSTWEIEKLEGELRSDNTVLFALDEEISTRFDYWQVNWNGDLNHIEASLTAELEQSKGMIIGDIALQPFDEMGELDGEILMNLKDLTVLQWVLPDLRYEDAHALAEINISGTNQQPMIEGSVELAAREIGFSQSGLLLSDVRIAAFDTPDNENSITLDGQALSGDGWISIKGLIEPLKPELLIRIEGDKFRAIQVPTVTVDISPKLTISLKNSRIDVQGEVTVPLAHIDQPEISESGVSASNDVVVLKNGEPFREQRSLSHYPVYADVRVNLGQDISVSGYGFEGGLKGSLRLIETPTRSLTASGNVSVHNGHYEIYGQRLEIVRGSLIYNGGPVDNPGLDLRVERASENILSTEDVQVGAQVSGTLHEPSFRLYSMPAMPDSEVLSYLILGRGSGAQFGSGDNLQLQALILLGSKGTEYLGQSLQSTFGFDEFGIDSTMNPNDTSFYIGKYLSPKLYVKYGVGLFEDTNTFLIRYLLSDRLIIESTTSTEAQGGDIFYTIEK</sequence>
<keyword evidence="3 5" id="KW-1133">Transmembrane helix</keyword>
<dbReference type="PANTHER" id="PTHR36985:SF1">
    <property type="entry name" value="TRANSLOCATION AND ASSEMBLY MODULE SUBUNIT TAMB"/>
    <property type="match status" value="1"/>
</dbReference>
<evidence type="ECO:0000313" key="7">
    <source>
        <dbReference type="EMBL" id="SDB51399.1"/>
    </source>
</evidence>
<evidence type="ECO:0000256" key="1">
    <source>
        <dbReference type="ARBA" id="ARBA00004167"/>
    </source>
</evidence>
<dbReference type="STRING" id="1159017.SAMN02927930_02027"/>
<evidence type="ECO:0000313" key="8">
    <source>
        <dbReference type="Proteomes" id="UP000199626"/>
    </source>
</evidence>
<reference evidence="8" key="1">
    <citation type="submission" date="2016-10" db="EMBL/GenBank/DDBJ databases">
        <authorList>
            <person name="Varghese N."/>
            <person name="Submissions S."/>
        </authorList>
    </citation>
    <scope>NUCLEOTIDE SEQUENCE [LARGE SCALE GENOMIC DNA]</scope>
    <source>
        <strain evidence="8">CGMCC 1.10824</strain>
    </source>
</reference>
<comment type="subcellular location">
    <subcellularLocation>
        <location evidence="1">Membrane</location>
        <topology evidence="1">Single-pass membrane protein</topology>
    </subcellularLocation>
</comment>
<proteinExistence type="predicted"/>
<evidence type="ECO:0000256" key="4">
    <source>
        <dbReference type="ARBA" id="ARBA00023136"/>
    </source>
</evidence>
<dbReference type="Proteomes" id="UP000199626">
    <property type="component" value="Unassembled WGS sequence"/>
</dbReference>
<dbReference type="OrthoDB" id="5555605at2"/>
<evidence type="ECO:0000256" key="3">
    <source>
        <dbReference type="ARBA" id="ARBA00022989"/>
    </source>
</evidence>
<dbReference type="InterPro" id="IPR007452">
    <property type="entry name" value="TamB_C"/>
</dbReference>
<evidence type="ECO:0000259" key="6">
    <source>
        <dbReference type="Pfam" id="PF04357"/>
    </source>
</evidence>
<evidence type="ECO:0000256" key="2">
    <source>
        <dbReference type="ARBA" id="ARBA00022692"/>
    </source>
</evidence>
<dbReference type="AlphaFoldDB" id="A0A1G6E1S0"/>
<keyword evidence="2 5" id="KW-0812">Transmembrane</keyword>